<feature type="region of interest" description="Disordered" evidence="1">
    <location>
        <begin position="271"/>
        <end position="303"/>
    </location>
</feature>
<keyword evidence="2" id="KW-0812">Transmembrane</keyword>
<feature type="transmembrane region" description="Helical" evidence="2">
    <location>
        <begin position="68"/>
        <end position="87"/>
    </location>
</feature>
<gene>
    <name evidence="3" type="ORF">FPZ41_21455</name>
</gene>
<dbReference type="EMBL" id="VMNX01000080">
    <property type="protein sequence ID" value="MPY51007.1"/>
    <property type="molecule type" value="Genomic_DNA"/>
</dbReference>
<protein>
    <recommendedName>
        <fullName evidence="5">DUF4232 domain-containing protein</fullName>
    </recommendedName>
</protein>
<feature type="compositionally biased region" description="Low complexity" evidence="1">
    <location>
        <begin position="105"/>
        <end position="133"/>
    </location>
</feature>
<reference evidence="3 4" key="1">
    <citation type="submission" date="2019-09" db="EMBL/GenBank/DDBJ databases">
        <authorList>
            <person name="Duangmal K."/>
            <person name="Teo W.F.A."/>
            <person name="Lipun K."/>
        </authorList>
    </citation>
    <scope>NUCLEOTIDE SEQUENCE [LARGE SCALE GENOMIC DNA]</scope>
    <source>
        <strain evidence="3 4">K1PN6</strain>
    </source>
</reference>
<feature type="region of interest" description="Disordered" evidence="1">
    <location>
        <begin position="94"/>
        <end position="172"/>
    </location>
</feature>
<feature type="compositionally biased region" description="Low complexity" evidence="1">
    <location>
        <begin position="158"/>
        <end position="170"/>
    </location>
</feature>
<feature type="compositionally biased region" description="Gly residues" evidence="1">
    <location>
        <begin position="13"/>
        <end position="25"/>
    </location>
</feature>
<proteinExistence type="predicted"/>
<organism evidence="3 4">
    <name type="scientific">Streptomyces acidicola</name>
    <dbReference type="NCBI Taxonomy" id="2596892"/>
    <lineage>
        <taxon>Bacteria</taxon>
        <taxon>Bacillati</taxon>
        <taxon>Actinomycetota</taxon>
        <taxon>Actinomycetes</taxon>
        <taxon>Kitasatosporales</taxon>
        <taxon>Streptomycetaceae</taxon>
        <taxon>Streptomyces</taxon>
    </lineage>
</organism>
<name>A0A5N8WUR0_9ACTN</name>
<evidence type="ECO:0000256" key="1">
    <source>
        <dbReference type="SAM" id="MobiDB-lite"/>
    </source>
</evidence>
<keyword evidence="2" id="KW-0472">Membrane</keyword>
<accession>A0A5N8WUR0</accession>
<evidence type="ECO:0008006" key="5">
    <source>
        <dbReference type="Google" id="ProtNLM"/>
    </source>
</evidence>
<evidence type="ECO:0000313" key="3">
    <source>
        <dbReference type="EMBL" id="MPY51007.1"/>
    </source>
</evidence>
<evidence type="ECO:0000256" key="2">
    <source>
        <dbReference type="SAM" id="Phobius"/>
    </source>
</evidence>
<comment type="caution">
    <text evidence="3">The sequence shown here is derived from an EMBL/GenBank/DDBJ whole genome shotgun (WGS) entry which is preliminary data.</text>
</comment>
<feature type="compositionally biased region" description="Low complexity" evidence="1">
    <location>
        <begin position="272"/>
        <end position="289"/>
    </location>
</feature>
<feature type="compositionally biased region" description="Basic and acidic residues" evidence="1">
    <location>
        <begin position="135"/>
        <end position="149"/>
    </location>
</feature>
<feature type="region of interest" description="Disordered" evidence="1">
    <location>
        <begin position="1"/>
        <end position="28"/>
    </location>
</feature>
<evidence type="ECO:0000313" key="4">
    <source>
        <dbReference type="Proteomes" id="UP000373149"/>
    </source>
</evidence>
<keyword evidence="2" id="KW-1133">Transmembrane helix</keyword>
<dbReference type="Proteomes" id="UP000373149">
    <property type="component" value="Unassembled WGS sequence"/>
</dbReference>
<dbReference type="AlphaFoldDB" id="A0A5N8WUR0"/>
<keyword evidence="4" id="KW-1185">Reference proteome</keyword>
<sequence length="351" mass="33742">MEALASGADGSDGHGGPGDEGGPDGLGSDELALRRMLHQAVLEIEPRDGTLEHLRRAVPSRRARKRHAVVGLAAAALFVGTAIPAVVHVSNSTGSGADPSNVANSSQAQGGAAQDKGRGSDASSLDGSSGSAGKETGKDSGKDKGDPDKGATGGGATGPAPSASPASTPTCTAAELGGTSASVASPDSSGAVYGSFRVANVSGTSCAVTGPGTVSVTAQGAADSSKIFVADHVAGDAAAGLPDPSVSTAQTVLQPGAAYVVKFAWVPSETCPTVSDPDPSPEPSSTDNPATADGSATEGSGTAPQLFVADGVADGSVVVSHTTAVGTPATATTVANACAGTVYRTGLLPGS</sequence>